<keyword evidence="4 5" id="KW-0472">Membrane</keyword>
<keyword evidence="8" id="KW-1185">Reference proteome</keyword>
<feature type="transmembrane region" description="Helical" evidence="5">
    <location>
        <begin position="191"/>
        <end position="211"/>
    </location>
</feature>
<evidence type="ECO:0000256" key="5">
    <source>
        <dbReference type="SAM" id="Phobius"/>
    </source>
</evidence>
<dbReference type="GO" id="GO:0055085">
    <property type="term" value="P:transmembrane transport"/>
    <property type="evidence" value="ECO:0007669"/>
    <property type="project" value="InterPro"/>
</dbReference>
<feature type="transmembrane region" description="Helical" evidence="5">
    <location>
        <begin position="93"/>
        <end position="112"/>
    </location>
</feature>
<evidence type="ECO:0000256" key="3">
    <source>
        <dbReference type="ARBA" id="ARBA00022989"/>
    </source>
</evidence>
<comment type="subcellular location">
    <subcellularLocation>
        <location evidence="1">Membrane</location>
        <topology evidence="1">Multi-pass membrane protein</topology>
    </subcellularLocation>
</comment>
<dbReference type="Proteomes" id="UP000801492">
    <property type="component" value="Unassembled WGS sequence"/>
</dbReference>
<evidence type="ECO:0000259" key="6">
    <source>
        <dbReference type="Pfam" id="PF00916"/>
    </source>
</evidence>
<comment type="caution">
    <text evidence="7">The sequence shown here is derived from an EMBL/GenBank/DDBJ whole genome shotgun (WGS) entry which is preliminary data.</text>
</comment>
<dbReference type="OrthoDB" id="288203at2759"/>
<dbReference type="SUPFAM" id="SSF52091">
    <property type="entry name" value="SpoIIaa-like"/>
    <property type="match status" value="1"/>
</dbReference>
<evidence type="ECO:0000313" key="7">
    <source>
        <dbReference type="EMBL" id="KAF2887549.1"/>
    </source>
</evidence>
<proteinExistence type="predicted"/>
<accession>A0A8K0G681</accession>
<dbReference type="GO" id="GO:0016020">
    <property type="term" value="C:membrane"/>
    <property type="evidence" value="ECO:0007669"/>
    <property type="project" value="UniProtKB-SubCell"/>
</dbReference>
<feature type="transmembrane region" description="Helical" evidence="5">
    <location>
        <begin position="23"/>
        <end position="47"/>
    </location>
</feature>
<name>A0A8K0G681_IGNLU</name>
<dbReference type="CDD" id="cd07042">
    <property type="entry name" value="STAS_SulP_like_sulfate_transporter"/>
    <property type="match status" value="1"/>
</dbReference>
<feature type="transmembrane region" description="Helical" evidence="5">
    <location>
        <begin position="161"/>
        <end position="184"/>
    </location>
</feature>
<dbReference type="AlphaFoldDB" id="A0A8K0G681"/>
<dbReference type="Pfam" id="PF00916">
    <property type="entry name" value="Sulfate_transp"/>
    <property type="match status" value="1"/>
</dbReference>
<evidence type="ECO:0000256" key="1">
    <source>
        <dbReference type="ARBA" id="ARBA00004141"/>
    </source>
</evidence>
<dbReference type="EMBL" id="VTPC01082920">
    <property type="protein sequence ID" value="KAF2887549.1"/>
    <property type="molecule type" value="Genomic_DNA"/>
</dbReference>
<sequence length="382" mass="42524">MKVFGSRTSNPEWSTVRNIFGKIIWLLCIARNAVVVVIGTVIAYILYTDGVEPFKLTGEIGDGLPTIQPPPFSTEFNNQTYTFMDMVKQYESSIIFVPLIAILEHIAIAKAFSKGKTIDATQEMLALGLCNLSGSFIRSMPVTGSFTRTAVNNASGVRTTLGGLVTGSMVLLALGLLTSTFFFIPKATLAAVVICAMFYLIDFEAMITLWRTKRIDLIPFIITLVASLFLGLEYGILIGIASNLLFVLYSSARPSIKIDREKLPQGDVFVVTPFRSLQFPSAEYLKERVMQDCDFPQTTVVINGKYINGIDATVAKNLKVLSDDLMLRHQKMIFWNFKSDIMNICIGVDKKLVEYFRDGSLEEIVDYTVIDRTAPVMVYTIQ</sequence>
<evidence type="ECO:0000313" key="8">
    <source>
        <dbReference type="Proteomes" id="UP000801492"/>
    </source>
</evidence>
<keyword evidence="2 5" id="KW-0812">Transmembrane</keyword>
<evidence type="ECO:0000256" key="4">
    <source>
        <dbReference type="ARBA" id="ARBA00023136"/>
    </source>
</evidence>
<feature type="transmembrane region" description="Helical" evidence="5">
    <location>
        <begin position="217"/>
        <end position="250"/>
    </location>
</feature>
<organism evidence="7 8">
    <name type="scientific">Ignelater luminosus</name>
    <name type="common">Cucubano</name>
    <name type="synonym">Pyrophorus luminosus</name>
    <dbReference type="NCBI Taxonomy" id="2038154"/>
    <lineage>
        <taxon>Eukaryota</taxon>
        <taxon>Metazoa</taxon>
        <taxon>Ecdysozoa</taxon>
        <taxon>Arthropoda</taxon>
        <taxon>Hexapoda</taxon>
        <taxon>Insecta</taxon>
        <taxon>Pterygota</taxon>
        <taxon>Neoptera</taxon>
        <taxon>Endopterygota</taxon>
        <taxon>Coleoptera</taxon>
        <taxon>Polyphaga</taxon>
        <taxon>Elateriformia</taxon>
        <taxon>Elateroidea</taxon>
        <taxon>Elateridae</taxon>
        <taxon>Agrypninae</taxon>
        <taxon>Pyrophorini</taxon>
        <taxon>Ignelater</taxon>
    </lineage>
</organism>
<dbReference type="Gene3D" id="3.30.750.24">
    <property type="entry name" value="STAS domain"/>
    <property type="match status" value="1"/>
</dbReference>
<protein>
    <recommendedName>
        <fullName evidence="6">SLC26A/SulP transporter domain-containing protein</fullName>
    </recommendedName>
</protein>
<feature type="domain" description="SLC26A/SulP transporter" evidence="6">
    <location>
        <begin position="25"/>
        <end position="223"/>
    </location>
</feature>
<gene>
    <name evidence="7" type="ORF">ILUMI_18624</name>
</gene>
<dbReference type="InterPro" id="IPR036513">
    <property type="entry name" value="STAS_dom_sf"/>
</dbReference>
<keyword evidence="3 5" id="KW-1133">Transmembrane helix</keyword>
<dbReference type="InterPro" id="IPR001902">
    <property type="entry name" value="SLC26A/SulP_fam"/>
</dbReference>
<reference evidence="7" key="1">
    <citation type="submission" date="2019-08" db="EMBL/GenBank/DDBJ databases">
        <title>The genome of the North American firefly Photinus pyralis.</title>
        <authorList>
            <consortium name="Photinus pyralis genome working group"/>
            <person name="Fallon T.R."/>
            <person name="Sander Lower S.E."/>
            <person name="Weng J.-K."/>
        </authorList>
    </citation>
    <scope>NUCLEOTIDE SEQUENCE</scope>
    <source>
        <strain evidence="7">TRF0915ILg1</strain>
        <tissue evidence="7">Whole body</tissue>
    </source>
</reference>
<dbReference type="PANTHER" id="PTHR11814">
    <property type="entry name" value="SULFATE TRANSPORTER"/>
    <property type="match status" value="1"/>
</dbReference>
<dbReference type="InterPro" id="IPR011547">
    <property type="entry name" value="SLC26A/SulP_dom"/>
</dbReference>
<evidence type="ECO:0000256" key="2">
    <source>
        <dbReference type="ARBA" id="ARBA00022692"/>
    </source>
</evidence>